<evidence type="ECO:0000259" key="3">
    <source>
        <dbReference type="PROSITE" id="PS51352"/>
    </source>
</evidence>
<dbReference type="InterPro" id="IPR036249">
    <property type="entry name" value="Thioredoxin-like_sf"/>
</dbReference>
<dbReference type="STRING" id="686832.A0A0C3CU72"/>
<dbReference type="Gene3D" id="3.40.30.10">
    <property type="entry name" value="Glutaredoxin"/>
    <property type="match status" value="1"/>
</dbReference>
<dbReference type="InterPro" id="IPR013766">
    <property type="entry name" value="Thioredoxin_domain"/>
</dbReference>
<keyword evidence="2" id="KW-1015">Disulfide bond</keyword>
<dbReference type="OrthoDB" id="10263751at2759"/>
<dbReference type="InterPro" id="IPR017937">
    <property type="entry name" value="Thioredoxin_CS"/>
</dbReference>
<dbReference type="AlphaFoldDB" id="A0A0C3CU72"/>
<keyword evidence="5" id="KW-1185">Reference proteome</keyword>
<dbReference type="PROSITE" id="PS51352">
    <property type="entry name" value="THIOREDOXIN_2"/>
    <property type="match status" value="1"/>
</dbReference>
<name>A0A0C3CU72_HEBCY</name>
<evidence type="ECO:0000256" key="1">
    <source>
        <dbReference type="ARBA" id="ARBA00020570"/>
    </source>
</evidence>
<gene>
    <name evidence="4" type="ORF">M413DRAFT_62529</name>
</gene>
<dbReference type="CDD" id="cd02947">
    <property type="entry name" value="TRX_family"/>
    <property type="match status" value="1"/>
</dbReference>
<feature type="domain" description="Thioredoxin" evidence="3">
    <location>
        <begin position="1"/>
        <end position="107"/>
    </location>
</feature>
<reference evidence="4 5" key="1">
    <citation type="submission" date="2014-04" db="EMBL/GenBank/DDBJ databases">
        <authorList>
            <consortium name="DOE Joint Genome Institute"/>
            <person name="Kuo A."/>
            <person name="Gay G."/>
            <person name="Dore J."/>
            <person name="Kohler A."/>
            <person name="Nagy L.G."/>
            <person name="Floudas D."/>
            <person name="Copeland A."/>
            <person name="Barry K.W."/>
            <person name="Cichocki N."/>
            <person name="Veneault-Fourrey C."/>
            <person name="LaButti K."/>
            <person name="Lindquist E.A."/>
            <person name="Lipzen A."/>
            <person name="Lundell T."/>
            <person name="Morin E."/>
            <person name="Murat C."/>
            <person name="Sun H."/>
            <person name="Tunlid A."/>
            <person name="Henrissat B."/>
            <person name="Grigoriev I.V."/>
            <person name="Hibbett D.S."/>
            <person name="Martin F."/>
            <person name="Nordberg H.P."/>
            <person name="Cantor M.N."/>
            <person name="Hua S.X."/>
        </authorList>
    </citation>
    <scope>NUCLEOTIDE SEQUENCE [LARGE SCALE GENOMIC DNA]</scope>
    <source>
        <strain evidence="5">h7</strain>
    </source>
</reference>
<evidence type="ECO:0000313" key="4">
    <source>
        <dbReference type="EMBL" id="KIM47649.1"/>
    </source>
</evidence>
<evidence type="ECO:0000313" key="5">
    <source>
        <dbReference type="Proteomes" id="UP000053424"/>
    </source>
</evidence>
<reference evidence="5" key="2">
    <citation type="submission" date="2015-01" db="EMBL/GenBank/DDBJ databases">
        <title>Evolutionary Origins and Diversification of the Mycorrhizal Mutualists.</title>
        <authorList>
            <consortium name="DOE Joint Genome Institute"/>
            <consortium name="Mycorrhizal Genomics Consortium"/>
            <person name="Kohler A."/>
            <person name="Kuo A."/>
            <person name="Nagy L.G."/>
            <person name="Floudas D."/>
            <person name="Copeland A."/>
            <person name="Barry K.W."/>
            <person name="Cichocki N."/>
            <person name="Veneault-Fourrey C."/>
            <person name="LaButti K."/>
            <person name="Lindquist E.A."/>
            <person name="Lipzen A."/>
            <person name="Lundell T."/>
            <person name="Morin E."/>
            <person name="Murat C."/>
            <person name="Riley R."/>
            <person name="Ohm R."/>
            <person name="Sun H."/>
            <person name="Tunlid A."/>
            <person name="Henrissat B."/>
            <person name="Grigoriev I.V."/>
            <person name="Hibbett D.S."/>
            <person name="Martin F."/>
        </authorList>
    </citation>
    <scope>NUCLEOTIDE SEQUENCE [LARGE SCALE GENOMIC DNA]</scope>
    <source>
        <strain evidence="5">h7</strain>
    </source>
</reference>
<protein>
    <recommendedName>
        <fullName evidence="1">Thioredoxin</fullName>
    </recommendedName>
</protein>
<dbReference type="FunFam" id="3.40.30.10:FF:000245">
    <property type="entry name" value="Thioredoxin"/>
    <property type="match status" value="1"/>
</dbReference>
<dbReference type="PRINTS" id="PR00421">
    <property type="entry name" value="THIOREDOXIN"/>
</dbReference>
<dbReference type="PANTHER" id="PTHR46115">
    <property type="entry name" value="THIOREDOXIN-LIKE PROTEIN 1"/>
    <property type="match status" value="1"/>
</dbReference>
<dbReference type="Proteomes" id="UP000053424">
    <property type="component" value="Unassembled WGS sequence"/>
</dbReference>
<sequence length="174" mass="18257">MTITHLNSLSQLDGILSKEKDKLSVIDFHATWCGPCHAIAPAYDALSKQFPTVNFLKCDVDAASEVAGRYSVSAMPTFIFLKGSTKVDQVRGANKAALESTLRKHATSSGSSSSSGAFSGKGQTLGGGAAPPDLVGEAKGTLDTAFAGLNQLDPQVKIFGGLLVLYLAFWYLQG</sequence>
<dbReference type="PROSITE" id="PS00194">
    <property type="entry name" value="THIOREDOXIN_1"/>
    <property type="match status" value="1"/>
</dbReference>
<evidence type="ECO:0000256" key="2">
    <source>
        <dbReference type="ARBA" id="ARBA00023157"/>
    </source>
</evidence>
<dbReference type="EMBL" id="KN831769">
    <property type="protein sequence ID" value="KIM47649.1"/>
    <property type="molecule type" value="Genomic_DNA"/>
</dbReference>
<accession>A0A0C3CU72</accession>
<dbReference type="Pfam" id="PF00085">
    <property type="entry name" value="Thioredoxin"/>
    <property type="match status" value="1"/>
</dbReference>
<organism evidence="4 5">
    <name type="scientific">Hebeloma cylindrosporum</name>
    <dbReference type="NCBI Taxonomy" id="76867"/>
    <lineage>
        <taxon>Eukaryota</taxon>
        <taxon>Fungi</taxon>
        <taxon>Dikarya</taxon>
        <taxon>Basidiomycota</taxon>
        <taxon>Agaricomycotina</taxon>
        <taxon>Agaricomycetes</taxon>
        <taxon>Agaricomycetidae</taxon>
        <taxon>Agaricales</taxon>
        <taxon>Agaricineae</taxon>
        <taxon>Hymenogastraceae</taxon>
        <taxon>Hebeloma</taxon>
    </lineage>
</organism>
<dbReference type="HOGENOM" id="CLU_090389_1_1_1"/>
<proteinExistence type="predicted"/>
<dbReference type="SUPFAM" id="SSF52833">
    <property type="entry name" value="Thioredoxin-like"/>
    <property type="match status" value="1"/>
</dbReference>